<evidence type="ECO:0000313" key="1">
    <source>
        <dbReference type="EMBL" id="TNN67032.1"/>
    </source>
</evidence>
<dbReference type="Proteomes" id="UP000314294">
    <property type="component" value="Unassembled WGS sequence"/>
</dbReference>
<evidence type="ECO:0000313" key="2">
    <source>
        <dbReference type="Proteomes" id="UP000314294"/>
    </source>
</evidence>
<protein>
    <submittedName>
        <fullName evidence="1">Uncharacterized protein</fullName>
    </submittedName>
</protein>
<dbReference type="AlphaFoldDB" id="A0A4Z2HQH5"/>
<comment type="caution">
    <text evidence="1">The sequence shown here is derived from an EMBL/GenBank/DDBJ whole genome shotgun (WGS) entry which is preliminary data.</text>
</comment>
<proteinExistence type="predicted"/>
<name>A0A4Z2HQH5_9TELE</name>
<reference evidence="1 2" key="1">
    <citation type="submission" date="2019-03" db="EMBL/GenBank/DDBJ databases">
        <title>First draft genome of Liparis tanakae, snailfish: a comprehensive survey of snailfish specific genes.</title>
        <authorList>
            <person name="Kim W."/>
            <person name="Song I."/>
            <person name="Jeong J.-H."/>
            <person name="Kim D."/>
            <person name="Kim S."/>
            <person name="Ryu S."/>
            <person name="Song J.Y."/>
            <person name="Lee S.K."/>
        </authorList>
    </citation>
    <scope>NUCLEOTIDE SEQUENCE [LARGE SCALE GENOMIC DNA]</scope>
    <source>
        <tissue evidence="1">Muscle</tissue>
    </source>
</reference>
<accession>A0A4Z2HQH5</accession>
<keyword evidence="2" id="KW-1185">Reference proteome</keyword>
<dbReference type="EMBL" id="SRLO01000211">
    <property type="protein sequence ID" value="TNN67032.1"/>
    <property type="molecule type" value="Genomic_DNA"/>
</dbReference>
<organism evidence="1 2">
    <name type="scientific">Liparis tanakae</name>
    <name type="common">Tanaka's snailfish</name>
    <dbReference type="NCBI Taxonomy" id="230148"/>
    <lineage>
        <taxon>Eukaryota</taxon>
        <taxon>Metazoa</taxon>
        <taxon>Chordata</taxon>
        <taxon>Craniata</taxon>
        <taxon>Vertebrata</taxon>
        <taxon>Euteleostomi</taxon>
        <taxon>Actinopterygii</taxon>
        <taxon>Neopterygii</taxon>
        <taxon>Teleostei</taxon>
        <taxon>Neoteleostei</taxon>
        <taxon>Acanthomorphata</taxon>
        <taxon>Eupercaria</taxon>
        <taxon>Perciformes</taxon>
        <taxon>Cottioidei</taxon>
        <taxon>Cottales</taxon>
        <taxon>Liparidae</taxon>
        <taxon>Liparis</taxon>
    </lineage>
</organism>
<sequence length="148" mass="16820">MAWRRDEGRGVQHGWAELKCEQRERPVAHSTSLMVRLRPTGGRQTKRAQSCLGHTEPTQRGIGALQQQLEVQQITPQTWQSLSHLLPARDSYMDVPTVEAVWTMTTIHLGGGVMEEKLREGNRIKGYYALLDRYGDEERVAWTPDPVG</sequence>
<gene>
    <name evidence="1" type="ORF">EYF80_022805</name>
</gene>